<dbReference type="PANTHER" id="PTHR43255">
    <property type="entry name" value="IRON-SULFUR-BINDING OXIDOREDUCTASE FADF-RELATED-RELATED"/>
    <property type="match status" value="1"/>
</dbReference>
<keyword evidence="2" id="KW-0004">4Fe-4S</keyword>
<dbReference type="GO" id="GO:0046872">
    <property type="term" value="F:metal ion binding"/>
    <property type="evidence" value="ECO:0007669"/>
    <property type="project" value="UniProtKB-KW"/>
</dbReference>
<dbReference type="GO" id="GO:0005886">
    <property type="term" value="C:plasma membrane"/>
    <property type="evidence" value="ECO:0007669"/>
    <property type="project" value="TreeGrafter"/>
</dbReference>
<proteinExistence type="inferred from homology"/>
<dbReference type="PANTHER" id="PTHR43255:SF1">
    <property type="entry name" value="IRON-SULFUR-BINDING OXIDOREDUCTASE FADF-RELATED"/>
    <property type="match status" value="1"/>
</dbReference>
<dbReference type="EMBL" id="CP005290">
    <property type="protein sequence ID" value="AGK61614.1"/>
    <property type="molecule type" value="Genomic_DNA"/>
</dbReference>
<dbReference type="SUPFAM" id="SSF46548">
    <property type="entry name" value="alpha-helical ferredoxin"/>
    <property type="match status" value="1"/>
</dbReference>
<dbReference type="Pfam" id="PF13534">
    <property type="entry name" value="Fer4_17"/>
    <property type="match status" value="1"/>
</dbReference>
<evidence type="ECO:0000256" key="6">
    <source>
        <dbReference type="ARBA" id="ARBA00023014"/>
    </source>
</evidence>
<dbReference type="Gene3D" id="1.10.1060.10">
    <property type="entry name" value="Alpha-helical ferredoxin"/>
    <property type="match status" value="1"/>
</dbReference>
<sequence>MMDSRIDSKIINEVLACAQCNYCRVCPAYQIDGWESVSPRGKLYLMKAFLKNKLEMNTNVLKDFFKCTTCGLCENVCQTDIPLLKLWEEMRTNIVELREPLPAHRKFGEKILAYGNPYGEDNSLREWLNEKLEGNSSTIFFAGCTASFKERSIAEGSVRLLNHFDIEFSHLGRDELCCGSTLFRTGQRKAGEKMFEKNLKIFEKMGVERIITSCAGCFRTFSIDYRKIAEEKRVDYDIEVYHITQILRDVMDNNVIGELDSIHEVVTYHDPCHLGRHSGVYDEPREIIKAIGFELVEMEHSRENSMCCGAGGGLRAQFKDLSINIARMRLKEAIDTGAKYLITSCPFCKRHLRSSNSFEIEVFDIVEILSQIMFQNPD</sequence>
<feature type="domain" description="4Fe-4S ferredoxin-type" evidence="7">
    <location>
        <begin position="58"/>
        <end position="89"/>
    </location>
</feature>
<dbReference type="GO" id="GO:0016491">
    <property type="term" value="F:oxidoreductase activity"/>
    <property type="evidence" value="ECO:0007669"/>
    <property type="project" value="UniProtKB-KW"/>
</dbReference>
<dbReference type="GO" id="GO:0051539">
    <property type="term" value="F:4 iron, 4 sulfur cluster binding"/>
    <property type="evidence" value="ECO:0007669"/>
    <property type="project" value="UniProtKB-KW"/>
</dbReference>
<evidence type="ECO:0000256" key="2">
    <source>
        <dbReference type="ARBA" id="ARBA00022485"/>
    </source>
</evidence>
<keyword evidence="3" id="KW-0479">Metal-binding</keyword>
<evidence type="ECO:0000256" key="5">
    <source>
        <dbReference type="ARBA" id="ARBA00023004"/>
    </source>
</evidence>
<dbReference type="InterPro" id="IPR051460">
    <property type="entry name" value="HdrC_iron-sulfur_subunit"/>
</dbReference>
<dbReference type="Proteomes" id="UP000013307">
    <property type="component" value="Chromosome"/>
</dbReference>
<evidence type="ECO:0000259" key="7">
    <source>
        <dbReference type="PROSITE" id="PS51379"/>
    </source>
</evidence>
<evidence type="ECO:0000256" key="4">
    <source>
        <dbReference type="ARBA" id="ARBA00023002"/>
    </source>
</evidence>
<evidence type="ECO:0000256" key="3">
    <source>
        <dbReference type="ARBA" id="ARBA00022723"/>
    </source>
</evidence>
<dbReference type="InterPro" id="IPR004017">
    <property type="entry name" value="Cys_rich_dom"/>
</dbReference>
<dbReference type="InterPro" id="IPR009051">
    <property type="entry name" value="Helical_ferredxn"/>
</dbReference>
<dbReference type="InterPro" id="IPR017896">
    <property type="entry name" value="4Fe4S_Fe-S-bd"/>
</dbReference>
<name>N0BDB8_9EURY</name>
<accession>N0BDB8</accession>
<dbReference type="STRING" id="387631.Asulf_01639"/>
<dbReference type="PROSITE" id="PS51379">
    <property type="entry name" value="4FE4S_FER_2"/>
    <property type="match status" value="1"/>
</dbReference>
<keyword evidence="4" id="KW-0560">Oxidoreductase</keyword>
<protein>
    <submittedName>
        <fullName evidence="8">Fe-S oxidoreductase</fullName>
    </submittedName>
</protein>
<dbReference type="OrthoDB" id="42878at2157"/>
<dbReference type="AlphaFoldDB" id="N0BDB8"/>
<keyword evidence="5" id="KW-0408">Iron</keyword>
<evidence type="ECO:0000313" key="8">
    <source>
        <dbReference type="EMBL" id="AGK61614.1"/>
    </source>
</evidence>
<dbReference type="eggNOG" id="arCOG00333">
    <property type="taxonomic scope" value="Archaea"/>
</dbReference>
<dbReference type="GeneID" id="15393274"/>
<gene>
    <name evidence="8" type="ORF">Asulf_01639</name>
</gene>
<dbReference type="HOGENOM" id="CLU_023081_2_0_2"/>
<evidence type="ECO:0000313" key="9">
    <source>
        <dbReference type="Proteomes" id="UP000013307"/>
    </source>
</evidence>
<reference evidence="8 9" key="1">
    <citation type="journal article" date="2013" name="Genome Announc.">
        <title>Complete Genome Sequence of the Thermophilic and Facultatively Chemolithoautotrophic Sulfate Reducer Archaeoglobus sulfaticallidus Strain PM70-1T.</title>
        <authorList>
            <person name="Stokke R."/>
            <person name="Hocking W.P."/>
            <person name="Steinsbu B.O."/>
            <person name="Steen I.H."/>
        </authorList>
    </citation>
    <scope>NUCLEOTIDE SEQUENCE [LARGE SCALE GENOMIC DNA]</scope>
    <source>
        <strain evidence="8">PM70-1</strain>
    </source>
</reference>
<dbReference type="Pfam" id="PF02754">
    <property type="entry name" value="CCG"/>
    <property type="match status" value="2"/>
</dbReference>
<keyword evidence="6" id="KW-0411">Iron-sulfur</keyword>
<comment type="similarity">
    <text evidence="1">Belongs to the HdrC family.</text>
</comment>
<dbReference type="RefSeq" id="WP_015591212.1">
    <property type="nucleotide sequence ID" value="NC_021169.1"/>
</dbReference>
<organism evidence="8 9">
    <name type="scientific">Archaeoglobus sulfaticallidus PM70-1</name>
    <dbReference type="NCBI Taxonomy" id="387631"/>
    <lineage>
        <taxon>Archaea</taxon>
        <taxon>Methanobacteriati</taxon>
        <taxon>Methanobacteriota</taxon>
        <taxon>Archaeoglobi</taxon>
        <taxon>Archaeoglobales</taxon>
        <taxon>Archaeoglobaceae</taxon>
        <taxon>Archaeoglobus</taxon>
    </lineage>
</organism>
<dbReference type="KEGG" id="ast:Asulf_01639"/>
<keyword evidence="9" id="KW-1185">Reference proteome</keyword>
<evidence type="ECO:0000256" key="1">
    <source>
        <dbReference type="ARBA" id="ARBA00007097"/>
    </source>
</evidence>